<dbReference type="Pfam" id="PF13561">
    <property type="entry name" value="adh_short_C2"/>
    <property type="match status" value="1"/>
</dbReference>
<keyword evidence="3" id="KW-1185">Reference proteome</keyword>
<dbReference type="AlphaFoldDB" id="A0A7W3PDF2"/>
<comment type="caution">
    <text evidence="2">The sequence shown here is derived from an EMBL/GenBank/DDBJ whole genome shotgun (WGS) entry which is preliminary data.</text>
</comment>
<accession>A0A7W3PDF2</accession>
<dbReference type="Proteomes" id="UP000540568">
    <property type="component" value="Unassembled WGS sequence"/>
</dbReference>
<dbReference type="PRINTS" id="PR00081">
    <property type="entry name" value="GDHRDH"/>
</dbReference>
<dbReference type="GO" id="GO:0016616">
    <property type="term" value="F:oxidoreductase activity, acting on the CH-OH group of donors, NAD or NADP as acceptor"/>
    <property type="evidence" value="ECO:0007669"/>
    <property type="project" value="TreeGrafter"/>
</dbReference>
<proteinExistence type="inferred from homology"/>
<organism evidence="2 3">
    <name type="scientific">Promicromonospora sukumoe</name>
    <dbReference type="NCBI Taxonomy" id="88382"/>
    <lineage>
        <taxon>Bacteria</taxon>
        <taxon>Bacillati</taxon>
        <taxon>Actinomycetota</taxon>
        <taxon>Actinomycetes</taxon>
        <taxon>Micrococcales</taxon>
        <taxon>Promicromonosporaceae</taxon>
        <taxon>Promicromonospora</taxon>
    </lineage>
</organism>
<evidence type="ECO:0000256" key="1">
    <source>
        <dbReference type="ARBA" id="ARBA00006484"/>
    </source>
</evidence>
<dbReference type="SUPFAM" id="SSF51735">
    <property type="entry name" value="NAD(P)-binding Rossmann-fold domains"/>
    <property type="match status" value="1"/>
</dbReference>
<protein>
    <submittedName>
        <fullName evidence="2">NAD(P)-dependent dehydrogenase (Short-subunit alcohol dehydrogenase family)</fullName>
    </submittedName>
</protein>
<sequence>MKKVLVVIGAGGMGEAVVRRIGSGRRVLLADIDEALLDRLHGQLSGDGFDVSTRRVDVSDQASMTATAEAAADLGEVLTAVHTAGLSPAQATSEAILRVDLLGVAHFLEAFSTVVAPGGSGVVIASMAGTMTAARLPAEVEAALATTPTEHLLALPFLTDPAFASPGAAYGLAKRANQVRVQAAARVWGERGARINSVSPGLISTPMGQQELATEAGAQIRALLAGSAAGAPGTASDVAAAVEFLTGPGAGYVTGTDLLVDGGVVAGVQAGHGAGRGD</sequence>
<evidence type="ECO:0000313" key="3">
    <source>
        <dbReference type="Proteomes" id="UP000540568"/>
    </source>
</evidence>
<dbReference type="InterPro" id="IPR036291">
    <property type="entry name" value="NAD(P)-bd_dom_sf"/>
</dbReference>
<dbReference type="RefSeq" id="WP_182615541.1">
    <property type="nucleotide sequence ID" value="NZ_BAAATF010000006.1"/>
</dbReference>
<name>A0A7W3PDF2_9MICO</name>
<dbReference type="PANTHER" id="PTHR42760">
    <property type="entry name" value="SHORT-CHAIN DEHYDROGENASES/REDUCTASES FAMILY MEMBER"/>
    <property type="match status" value="1"/>
</dbReference>
<dbReference type="InterPro" id="IPR002347">
    <property type="entry name" value="SDR_fam"/>
</dbReference>
<reference evidence="2 3" key="1">
    <citation type="submission" date="2020-07" db="EMBL/GenBank/DDBJ databases">
        <title>Sequencing the genomes of 1000 actinobacteria strains.</title>
        <authorList>
            <person name="Klenk H.-P."/>
        </authorList>
    </citation>
    <scope>NUCLEOTIDE SEQUENCE [LARGE SCALE GENOMIC DNA]</scope>
    <source>
        <strain evidence="2 3">DSM 44121</strain>
    </source>
</reference>
<dbReference type="Pfam" id="PF00106">
    <property type="entry name" value="adh_short"/>
    <property type="match status" value="1"/>
</dbReference>
<dbReference type="NCBIfam" id="NF005395">
    <property type="entry name" value="PRK06940.1"/>
    <property type="match status" value="1"/>
</dbReference>
<dbReference type="Gene3D" id="3.40.50.720">
    <property type="entry name" value="NAD(P)-binding Rossmann-like Domain"/>
    <property type="match status" value="1"/>
</dbReference>
<comment type="similarity">
    <text evidence="1">Belongs to the short-chain dehydrogenases/reductases (SDR) family.</text>
</comment>
<gene>
    <name evidence="2" type="ORF">FHX71_001827</name>
</gene>
<dbReference type="EMBL" id="JACGWV010000001">
    <property type="protein sequence ID" value="MBA8807885.1"/>
    <property type="molecule type" value="Genomic_DNA"/>
</dbReference>
<evidence type="ECO:0000313" key="2">
    <source>
        <dbReference type="EMBL" id="MBA8807885.1"/>
    </source>
</evidence>